<accession>A0A2M7P2A9</accession>
<dbReference type="SUPFAM" id="SSF81301">
    <property type="entry name" value="Nucleotidyltransferase"/>
    <property type="match status" value="1"/>
</dbReference>
<dbReference type="Pfam" id="PF18765">
    <property type="entry name" value="Polbeta"/>
    <property type="match status" value="1"/>
</dbReference>
<proteinExistence type="predicted"/>
<protein>
    <recommendedName>
        <fullName evidence="1">Polymerase beta nucleotidyltransferase domain-containing protein</fullName>
    </recommendedName>
</protein>
<feature type="domain" description="Polymerase beta nucleotidyltransferase" evidence="1">
    <location>
        <begin position="25"/>
        <end position="96"/>
    </location>
</feature>
<sequence length="106" mass="12505">MIDIEEKYLQIVQNILLSHVPQCEVRLFGSRFTGTAHKYSDIDLAIIDKDKLDEKIIIDLKEFFAESDLPYQVDVLDWHAISPKFRQMIETGFEVIQKRISRELHE</sequence>
<name>A0A2M7P2A9_9BACT</name>
<comment type="caution">
    <text evidence="2">The sequence shown here is derived from an EMBL/GenBank/DDBJ whole genome shotgun (WGS) entry which is preliminary data.</text>
</comment>
<dbReference type="InterPro" id="IPR041633">
    <property type="entry name" value="Polbeta"/>
</dbReference>
<dbReference type="CDD" id="cd05403">
    <property type="entry name" value="NT_KNTase_like"/>
    <property type="match status" value="1"/>
</dbReference>
<organism evidence="2 3">
    <name type="scientific">Candidatus Desantisbacteria bacterium CG_4_10_14_3_um_filter_40_18</name>
    <dbReference type="NCBI Taxonomy" id="1974544"/>
    <lineage>
        <taxon>Bacteria</taxon>
        <taxon>Candidatus Desantisiibacteriota</taxon>
    </lineage>
</organism>
<gene>
    <name evidence="2" type="ORF">COZ13_03815</name>
</gene>
<evidence type="ECO:0000259" key="1">
    <source>
        <dbReference type="Pfam" id="PF18765"/>
    </source>
</evidence>
<evidence type="ECO:0000313" key="2">
    <source>
        <dbReference type="EMBL" id="PIY19733.1"/>
    </source>
</evidence>
<dbReference type="Proteomes" id="UP000231028">
    <property type="component" value="Unassembled WGS sequence"/>
</dbReference>
<dbReference type="Gene3D" id="3.30.460.10">
    <property type="entry name" value="Beta Polymerase, domain 2"/>
    <property type="match status" value="1"/>
</dbReference>
<evidence type="ECO:0000313" key="3">
    <source>
        <dbReference type="Proteomes" id="UP000231028"/>
    </source>
</evidence>
<dbReference type="InterPro" id="IPR043519">
    <property type="entry name" value="NT_sf"/>
</dbReference>
<reference evidence="3" key="1">
    <citation type="submission" date="2017-09" db="EMBL/GenBank/DDBJ databases">
        <title>Depth-based differentiation of microbial function through sediment-hosted aquifers and enrichment of novel symbionts in the deep terrestrial subsurface.</title>
        <authorList>
            <person name="Probst A.J."/>
            <person name="Ladd B."/>
            <person name="Jarett J.K."/>
            <person name="Geller-Mcgrath D.E."/>
            <person name="Sieber C.M.K."/>
            <person name="Emerson J.B."/>
            <person name="Anantharaman K."/>
            <person name="Thomas B.C."/>
            <person name="Malmstrom R."/>
            <person name="Stieglmeier M."/>
            <person name="Klingl A."/>
            <person name="Woyke T."/>
            <person name="Ryan C.M."/>
            <person name="Banfield J.F."/>
        </authorList>
    </citation>
    <scope>NUCLEOTIDE SEQUENCE [LARGE SCALE GENOMIC DNA]</scope>
</reference>
<dbReference type="AlphaFoldDB" id="A0A2M7P2A9"/>
<dbReference type="EMBL" id="PFKI01000119">
    <property type="protein sequence ID" value="PIY19733.1"/>
    <property type="molecule type" value="Genomic_DNA"/>
</dbReference>